<evidence type="ECO:0000313" key="9">
    <source>
        <dbReference type="EMBL" id="UTC24996.1"/>
    </source>
</evidence>
<dbReference type="Pfam" id="PF12327">
    <property type="entry name" value="FtsZ_C"/>
    <property type="match status" value="1"/>
</dbReference>
<keyword evidence="3 4" id="KW-0342">GTP-binding</keyword>
<dbReference type="Pfam" id="PF00091">
    <property type="entry name" value="Tubulin"/>
    <property type="match status" value="1"/>
</dbReference>
<dbReference type="InterPro" id="IPR037103">
    <property type="entry name" value="Tubulin/FtsZ-like_C"/>
</dbReference>
<dbReference type="InterPro" id="IPR024757">
    <property type="entry name" value="FtsZ_C"/>
</dbReference>
<feature type="compositionally biased region" description="Basic and acidic residues" evidence="6">
    <location>
        <begin position="340"/>
        <end position="358"/>
    </location>
</feature>
<dbReference type="HAMAP" id="MF_00909">
    <property type="entry name" value="FtsZ"/>
    <property type="match status" value="1"/>
</dbReference>
<sequence length="371" mass="39233">MLCGVGGGGGNALTSMLQEGIQGVTFIAANTDVQALRRFEELDENIKLIQLGEKLTKGLGAGADPEVGKQAACEAVEPIQSAIEGADMLFITAGMGGGTGTGAAPEIARIATEMGILTVAVVTKPFVFEGAKRMQIAERGIEQLAQYVDSLIIIPNNKLISVLGKDVTLMSAFLTANSVLLGAVQGISNLITHSGLINVDFADVRTVMSEMGMAMMGTGVAHGENRAKLAAQAAVASPLLEDLDVYGAKGVLVNITASSSMSIGEFETVGATIGEVTSERANVVIGTVIDESMKEDLRVTVVVTGLDRGREDEEQEEKLDFQAMNSSPAYVSDTLSKSDPSPKAEQRRPESRRDDKYLDIPTFLKRHEDVR</sequence>
<gene>
    <name evidence="4 9" type="primary">ftsZ</name>
    <name evidence="9" type="ORF">MMH89_00940</name>
</gene>
<dbReference type="SMART" id="SM00865">
    <property type="entry name" value="Tubulin_C"/>
    <property type="match status" value="1"/>
</dbReference>
<accession>A0ABY5DL96</accession>
<dbReference type="SUPFAM" id="SSF55307">
    <property type="entry name" value="Tubulin C-terminal domain-like"/>
    <property type="match status" value="1"/>
</dbReference>
<feature type="compositionally biased region" description="Polar residues" evidence="6">
    <location>
        <begin position="323"/>
        <end position="339"/>
    </location>
</feature>
<dbReference type="Gene3D" id="3.30.1330.20">
    <property type="entry name" value="Tubulin/FtsZ, C-terminal domain"/>
    <property type="match status" value="1"/>
</dbReference>
<dbReference type="PANTHER" id="PTHR30314">
    <property type="entry name" value="CELL DIVISION PROTEIN FTSZ-RELATED"/>
    <property type="match status" value="1"/>
</dbReference>
<dbReference type="PRINTS" id="PR00423">
    <property type="entry name" value="CELLDVISFTSZ"/>
</dbReference>
<evidence type="ECO:0000313" key="10">
    <source>
        <dbReference type="Proteomes" id="UP001055955"/>
    </source>
</evidence>
<dbReference type="InterPro" id="IPR045061">
    <property type="entry name" value="FtsZ/CetZ"/>
</dbReference>
<dbReference type="SMART" id="SM00864">
    <property type="entry name" value="Tubulin"/>
    <property type="match status" value="1"/>
</dbReference>
<evidence type="ECO:0000256" key="5">
    <source>
        <dbReference type="NCBIfam" id="TIGR00065"/>
    </source>
</evidence>
<feature type="binding site" evidence="4">
    <location>
        <position position="133"/>
    </location>
    <ligand>
        <name>GTP</name>
        <dbReference type="ChEBI" id="CHEBI:37565"/>
    </ligand>
</feature>
<dbReference type="InterPro" id="IPR018316">
    <property type="entry name" value="Tubulin/FtsZ_2-layer-sand-dom"/>
</dbReference>
<dbReference type="Proteomes" id="UP001055955">
    <property type="component" value="Chromosome"/>
</dbReference>
<feature type="binding site" evidence="4">
    <location>
        <position position="129"/>
    </location>
    <ligand>
        <name>GTP</name>
        <dbReference type="ChEBI" id="CHEBI:37565"/>
    </ligand>
</feature>
<evidence type="ECO:0000256" key="1">
    <source>
        <dbReference type="ARBA" id="ARBA00009690"/>
    </source>
</evidence>
<comment type="function">
    <text evidence="4">Essential cell division protein that forms a contractile ring structure (Z ring) at the future cell division site. The regulation of the ring assembly controls the timing and the location of cell division. One of the functions of the FtsZ ring is to recruit other cell division proteins to the septum to produce a new cell wall between the dividing cells. Binds GTP and shows GTPase activity.</text>
</comment>
<dbReference type="Gene3D" id="3.40.50.1440">
    <property type="entry name" value="Tubulin/FtsZ, GTPase domain"/>
    <property type="match status" value="1"/>
</dbReference>
<dbReference type="InterPro" id="IPR003008">
    <property type="entry name" value="Tubulin_FtsZ_GTPase"/>
</dbReference>
<dbReference type="NCBIfam" id="TIGR00065">
    <property type="entry name" value="ftsZ"/>
    <property type="match status" value="1"/>
</dbReference>
<keyword evidence="4" id="KW-0717">Septation</keyword>
<dbReference type="InterPro" id="IPR008280">
    <property type="entry name" value="Tub_FtsZ_C"/>
</dbReference>
<feature type="binding site" evidence="4">
    <location>
        <position position="177"/>
    </location>
    <ligand>
        <name>GTP</name>
        <dbReference type="ChEBI" id="CHEBI:37565"/>
    </ligand>
</feature>
<dbReference type="GO" id="GO:0051301">
    <property type="term" value="P:cell division"/>
    <property type="evidence" value="ECO:0007669"/>
    <property type="project" value="UniProtKB-KW"/>
</dbReference>
<feature type="binding site" evidence="4">
    <location>
        <begin position="7"/>
        <end position="11"/>
    </location>
    <ligand>
        <name>GTP</name>
        <dbReference type="ChEBI" id="CHEBI:37565"/>
    </ligand>
</feature>
<evidence type="ECO:0000259" key="8">
    <source>
        <dbReference type="SMART" id="SM00865"/>
    </source>
</evidence>
<protein>
    <recommendedName>
        <fullName evidence="4 5">Cell division protein FtsZ</fullName>
    </recommendedName>
</protein>
<comment type="similarity">
    <text evidence="1 4">Belongs to the FtsZ family.</text>
</comment>
<keyword evidence="4" id="KW-0963">Cytoplasm</keyword>
<dbReference type="PANTHER" id="PTHR30314:SF3">
    <property type="entry name" value="MITOCHONDRIAL DIVISION PROTEIN FSZA"/>
    <property type="match status" value="1"/>
</dbReference>
<organism evidence="9 10">
    <name type="scientific">Candidatus Comchoanobacter bicostacola</name>
    <dbReference type="NCBI Taxonomy" id="2919598"/>
    <lineage>
        <taxon>Bacteria</taxon>
        <taxon>Pseudomonadati</taxon>
        <taxon>Pseudomonadota</taxon>
        <taxon>Gammaproteobacteria</taxon>
        <taxon>Candidatus Comchoanobacterales</taxon>
        <taxon>Candidatus Comchoanobacteraceae</taxon>
        <taxon>Candidatus Comchoanobacter</taxon>
    </lineage>
</organism>
<feature type="domain" description="Tubulin/FtsZ GTPase" evidence="7">
    <location>
        <begin position="4"/>
        <end position="195"/>
    </location>
</feature>
<keyword evidence="4 9" id="KW-0132">Cell division</keyword>
<keyword evidence="4" id="KW-0131">Cell cycle</keyword>
<dbReference type="CDD" id="cd02201">
    <property type="entry name" value="FtsZ_type1"/>
    <property type="match status" value="1"/>
</dbReference>
<keyword evidence="10" id="KW-1185">Reference proteome</keyword>
<feature type="region of interest" description="Disordered" evidence="6">
    <location>
        <begin position="308"/>
        <end position="371"/>
    </location>
</feature>
<name>A0ABY5DL96_9GAMM</name>
<dbReference type="EMBL" id="CP092900">
    <property type="protein sequence ID" value="UTC24996.1"/>
    <property type="molecule type" value="Genomic_DNA"/>
</dbReference>
<evidence type="ECO:0000259" key="7">
    <source>
        <dbReference type="SMART" id="SM00864"/>
    </source>
</evidence>
<dbReference type="InterPro" id="IPR000158">
    <property type="entry name" value="Cell_div_FtsZ"/>
</dbReference>
<evidence type="ECO:0000256" key="4">
    <source>
        <dbReference type="HAMAP-Rule" id="MF_00909"/>
    </source>
</evidence>
<evidence type="ECO:0000256" key="3">
    <source>
        <dbReference type="ARBA" id="ARBA00023134"/>
    </source>
</evidence>
<feature type="domain" description="Tubulin/FtsZ 2-layer sandwich" evidence="8">
    <location>
        <begin position="197"/>
        <end position="315"/>
    </location>
</feature>
<keyword evidence="2 4" id="KW-0547">Nucleotide-binding</keyword>
<comment type="subunit">
    <text evidence="4">Homodimer. Polymerizes to form a dynamic ring structure in a strictly GTP-dependent manner. Interacts directly with several other division proteins.</text>
</comment>
<dbReference type="RefSeq" id="WP_425491983.1">
    <property type="nucleotide sequence ID" value="NZ_CP092900.1"/>
</dbReference>
<feature type="binding site" evidence="4">
    <location>
        <begin position="98"/>
        <end position="100"/>
    </location>
    <ligand>
        <name>GTP</name>
        <dbReference type="ChEBI" id="CHEBI:37565"/>
    </ligand>
</feature>
<comment type="subcellular location">
    <subcellularLocation>
        <location evidence="4">Cytoplasm</location>
    </subcellularLocation>
    <text evidence="4">Assembles at midcell at the inner surface of the cytoplasmic membrane.</text>
</comment>
<proteinExistence type="inferred from homology"/>
<dbReference type="SUPFAM" id="SSF52490">
    <property type="entry name" value="Tubulin nucleotide-binding domain-like"/>
    <property type="match status" value="1"/>
</dbReference>
<reference evidence="9 10" key="1">
    <citation type="journal article" date="2022" name="Nat. Microbiol.">
        <title>The microbiome of a bacterivorous marine choanoflagellate contains a resource-demanding obligate bacterial associate.</title>
        <authorList>
            <person name="Needham D.M."/>
            <person name="Poirier C."/>
            <person name="Bachy C."/>
            <person name="George E.E."/>
            <person name="Wilken S."/>
            <person name="Yung C.C.M."/>
            <person name="Limardo A.J."/>
            <person name="Morando M."/>
            <person name="Sudek L."/>
            <person name="Malmstrom R.R."/>
            <person name="Keeling P.J."/>
            <person name="Santoro A.E."/>
            <person name="Worden A.Z."/>
        </authorList>
    </citation>
    <scope>NUCLEOTIDE SEQUENCE [LARGE SCALE GENOMIC DNA]</scope>
    <source>
        <strain evidence="9 10">Comchoano-1</strain>
    </source>
</reference>
<dbReference type="InterPro" id="IPR036525">
    <property type="entry name" value="Tubulin/FtsZ_GTPase_sf"/>
</dbReference>
<evidence type="ECO:0000256" key="6">
    <source>
        <dbReference type="SAM" id="MobiDB-lite"/>
    </source>
</evidence>
<evidence type="ECO:0000256" key="2">
    <source>
        <dbReference type="ARBA" id="ARBA00022741"/>
    </source>
</evidence>